<dbReference type="PANTHER" id="PTHR45527:SF1">
    <property type="entry name" value="FATTY ACID SYNTHASE"/>
    <property type="match status" value="1"/>
</dbReference>
<gene>
    <name evidence="6" type="ORF">GCM10022224_044430</name>
</gene>
<dbReference type="PANTHER" id="PTHR45527">
    <property type="entry name" value="NONRIBOSOMAL PEPTIDE SYNTHETASE"/>
    <property type="match status" value="1"/>
</dbReference>
<dbReference type="InterPro" id="IPR000873">
    <property type="entry name" value="AMP-dep_synth/lig_dom"/>
</dbReference>
<dbReference type="NCBIfam" id="TIGR01733">
    <property type="entry name" value="AA-adenyl-dom"/>
    <property type="match status" value="1"/>
</dbReference>
<dbReference type="SUPFAM" id="SSF52777">
    <property type="entry name" value="CoA-dependent acyltransferases"/>
    <property type="match status" value="2"/>
</dbReference>
<dbReference type="InterPro" id="IPR045851">
    <property type="entry name" value="AMP-bd_C_sf"/>
</dbReference>
<dbReference type="PROSITE" id="PS00455">
    <property type="entry name" value="AMP_BINDING"/>
    <property type="match status" value="1"/>
</dbReference>
<dbReference type="InterPro" id="IPR029058">
    <property type="entry name" value="AB_hydrolase_fold"/>
</dbReference>
<evidence type="ECO:0000256" key="4">
    <source>
        <dbReference type="SAM" id="MobiDB-lite"/>
    </source>
</evidence>
<sequence length="1210" mass="129856">MSEATGLLDWLSSAEPGGDQGRSGGSFAVACPPGTSAPRALAAWGALLYHHTGRRELVFRVADDVVRFTVDPARTLAELAEPVARALAAAEPYEPGPEPVPVLAYEDRDPPGALVLIVGADGLRLRHDPARSADLAARHASHLAAVLALPRDRAIRDLDPLSPAEHAQLDRWNDTAVPYPEDSRVERLVAEHAERAPGHPAVVHADTTLTYAELHRRGAVLAGAVRRAGLSPGEPVALLLPRTPELVVAALAVLRAGGCYLPIDPATGRDRITFTLADSGARLVITSGERDGAITGLGDLPGGTRVIDLDAQDWSAAPEPEAPAPGDASAPAYLMYTSGTTGPPKGVMIPHRGVVRLVRGAGYVRLDDTTRMAQVGATGFDASVWEIWGALVNGGTLHLLDKETFLDAEELRRALAGPGITTALFTSALFGRLADEDPAVFRPLRDLLVGGDVLSPRQAGAVLRANPGLRLVNAYGPTENAVISTVHPVTGPPGARVPIGRPVPNSCAYVLNQDRHPLPVGVPGDLYVGGDGMATGYHERPELTGRSFVPHPHLPGRRLYRTGDRARLLPDGSLDFLGREDRQVKVRGFRVEPGEVEAALLGVPGVSGAVVVHRRVPDSHLCAYVTGSGVAEDRIRAESRRLLPAHLVPAHVVVLAELPLTPNGKVDLTALPVPPVAGGGRAARDEVERALAELWEDALGVPGIGVDDPLDELGGTSLTAIRVSALVRRRFGVACPVSAVLSARTIGELAETVRAADRTRGAWPRPGLATGRTPLSPQQRGVYVEQVKDPAGTQYNLPVLVDLPEPVDAGRLTSALAALAARHEILRTDFPVDGDGRPYQRVLERQDVTIEEVELPPGAEPDAWAERWVRPFDLTAAPLWRAALVRHDTGTRLVLDLHHLLTDGHALTLLMTEWAALARGDRLPEVELRYRDYARWADGPDRRELARAQEAFWARTFSLPPRPLDLPADLPRPAVRTTEGGHVVFPLGPERSRAIRELARAEAVTPFHVLLAAYTAFLGRVSGSEDVTVGTAVSGRHLPGVERVQGMFVNTLCLRTSPAAGLPFLAHLRAVAGHAMAAVDHQDHAFDALVARHERHDHGRHPLFDTFFALQDTGLGQVDFLGGRPRWRPDLTRRTIFDLDLQIEAEPDGYAARWAYATALFLRPTVELFRDELLALLDAALEAPGTPLGELRPVAAAPRDLSAFAFDFDF</sequence>
<dbReference type="InterPro" id="IPR025110">
    <property type="entry name" value="AMP-bd_C"/>
</dbReference>
<dbReference type="Gene3D" id="3.30.559.30">
    <property type="entry name" value="Nonribosomal peptide synthetase, condensation domain"/>
    <property type="match status" value="1"/>
</dbReference>
<dbReference type="EMBL" id="BAAAZP010000085">
    <property type="protein sequence ID" value="GAA3675295.1"/>
    <property type="molecule type" value="Genomic_DNA"/>
</dbReference>
<evidence type="ECO:0000256" key="3">
    <source>
        <dbReference type="ARBA" id="ARBA00022553"/>
    </source>
</evidence>
<comment type="caution">
    <text evidence="6">The sequence shown here is derived from an EMBL/GenBank/DDBJ whole genome shotgun (WGS) entry which is preliminary data.</text>
</comment>
<dbReference type="Pfam" id="PF00550">
    <property type="entry name" value="PP-binding"/>
    <property type="match status" value="1"/>
</dbReference>
<dbReference type="InterPro" id="IPR023213">
    <property type="entry name" value="CAT-like_dom_sf"/>
</dbReference>
<feature type="domain" description="Carrier" evidence="5">
    <location>
        <begin position="682"/>
        <end position="757"/>
    </location>
</feature>
<dbReference type="Gene3D" id="3.30.559.10">
    <property type="entry name" value="Chloramphenicol acetyltransferase-like domain"/>
    <property type="match status" value="1"/>
</dbReference>
<dbReference type="Proteomes" id="UP001500902">
    <property type="component" value="Unassembled WGS sequence"/>
</dbReference>
<dbReference type="Pfam" id="PF00668">
    <property type="entry name" value="Condensation"/>
    <property type="match status" value="1"/>
</dbReference>
<dbReference type="CDD" id="cd19531">
    <property type="entry name" value="LCL_NRPS-like"/>
    <property type="match status" value="1"/>
</dbReference>
<reference evidence="7" key="1">
    <citation type="journal article" date="2019" name="Int. J. Syst. Evol. Microbiol.">
        <title>The Global Catalogue of Microorganisms (GCM) 10K type strain sequencing project: providing services to taxonomists for standard genome sequencing and annotation.</title>
        <authorList>
            <consortium name="The Broad Institute Genomics Platform"/>
            <consortium name="The Broad Institute Genome Sequencing Center for Infectious Disease"/>
            <person name="Wu L."/>
            <person name="Ma J."/>
        </authorList>
    </citation>
    <scope>NUCLEOTIDE SEQUENCE [LARGE SCALE GENOMIC DNA]</scope>
    <source>
        <strain evidence="7">JCM 16904</strain>
    </source>
</reference>
<dbReference type="Gene3D" id="3.40.50.980">
    <property type="match status" value="2"/>
</dbReference>
<dbReference type="Gene3D" id="3.30.300.30">
    <property type="match status" value="1"/>
</dbReference>
<dbReference type="SMART" id="SM00823">
    <property type="entry name" value="PKS_PP"/>
    <property type="match status" value="1"/>
</dbReference>
<dbReference type="Pfam" id="PF00501">
    <property type="entry name" value="AMP-binding"/>
    <property type="match status" value="1"/>
</dbReference>
<keyword evidence="2" id="KW-0596">Phosphopantetheine</keyword>
<dbReference type="Pfam" id="PF13193">
    <property type="entry name" value="AMP-binding_C"/>
    <property type="match status" value="1"/>
</dbReference>
<dbReference type="SUPFAM" id="SSF56801">
    <property type="entry name" value="Acetyl-CoA synthetase-like"/>
    <property type="match status" value="1"/>
</dbReference>
<keyword evidence="3" id="KW-0597">Phosphoprotein</keyword>
<keyword evidence="7" id="KW-1185">Reference proteome</keyword>
<dbReference type="RefSeq" id="WP_344881070.1">
    <property type="nucleotide sequence ID" value="NZ_BAAAZP010000085.1"/>
</dbReference>
<dbReference type="InterPro" id="IPR020806">
    <property type="entry name" value="PKS_PP-bd"/>
</dbReference>
<dbReference type="InterPro" id="IPR036736">
    <property type="entry name" value="ACP-like_sf"/>
</dbReference>
<feature type="region of interest" description="Disordered" evidence="4">
    <location>
        <begin position="1"/>
        <end position="27"/>
    </location>
</feature>
<dbReference type="Gene3D" id="2.30.38.10">
    <property type="entry name" value="Luciferase, Domain 3"/>
    <property type="match status" value="1"/>
</dbReference>
<dbReference type="Gene3D" id="3.40.50.1820">
    <property type="entry name" value="alpha/beta hydrolase"/>
    <property type="match status" value="1"/>
</dbReference>
<organism evidence="6 7">
    <name type="scientific">Nonomuraea antimicrobica</name>
    <dbReference type="NCBI Taxonomy" id="561173"/>
    <lineage>
        <taxon>Bacteria</taxon>
        <taxon>Bacillati</taxon>
        <taxon>Actinomycetota</taxon>
        <taxon>Actinomycetes</taxon>
        <taxon>Streptosporangiales</taxon>
        <taxon>Streptosporangiaceae</taxon>
        <taxon>Nonomuraea</taxon>
    </lineage>
</organism>
<accession>A0ABP7C3L5</accession>
<evidence type="ECO:0000313" key="6">
    <source>
        <dbReference type="EMBL" id="GAA3675295.1"/>
    </source>
</evidence>
<dbReference type="InterPro" id="IPR001242">
    <property type="entry name" value="Condensation_dom"/>
</dbReference>
<evidence type="ECO:0000256" key="1">
    <source>
        <dbReference type="ARBA" id="ARBA00001957"/>
    </source>
</evidence>
<evidence type="ECO:0000313" key="7">
    <source>
        <dbReference type="Proteomes" id="UP001500902"/>
    </source>
</evidence>
<name>A0ABP7C3L5_9ACTN</name>
<protein>
    <recommendedName>
        <fullName evidence="5">Carrier domain-containing protein</fullName>
    </recommendedName>
</protein>
<dbReference type="PROSITE" id="PS50075">
    <property type="entry name" value="CARRIER"/>
    <property type="match status" value="1"/>
</dbReference>
<dbReference type="InterPro" id="IPR010071">
    <property type="entry name" value="AA_adenyl_dom"/>
</dbReference>
<evidence type="ECO:0000259" key="5">
    <source>
        <dbReference type="PROSITE" id="PS50075"/>
    </source>
</evidence>
<evidence type="ECO:0000256" key="2">
    <source>
        <dbReference type="ARBA" id="ARBA00022450"/>
    </source>
</evidence>
<dbReference type="SUPFAM" id="SSF47336">
    <property type="entry name" value="ACP-like"/>
    <property type="match status" value="1"/>
</dbReference>
<dbReference type="InterPro" id="IPR020845">
    <property type="entry name" value="AMP-binding_CS"/>
</dbReference>
<dbReference type="InterPro" id="IPR009081">
    <property type="entry name" value="PP-bd_ACP"/>
</dbReference>
<dbReference type="CDD" id="cd12117">
    <property type="entry name" value="A_NRPS_Srf_like"/>
    <property type="match status" value="1"/>
</dbReference>
<comment type="cofactor">
    <cofactor evidence="1">
        <name>pantetheine 4'-phosphate</name>
        <dbReference type="ChEBI" id="CHEBI:47942"/>
    </cofactor>
</comment>
<proteinExistence type="predicted"/>